<dbReference type="Proteomes" id="UP000237608">
    <property type="component" value="Unassembled WGS sequence"/>
</dbReference>
<accession>A0A2S7WA90</accession>
<dbReference type="AlphaFoldDB" id="A0A2S7WA90"/>
<protein>
    <submittedName>
        <fullName evidence="1">Uncharacterized protein</fullName>
    </submittedName>
</protein>
<gene>
    <name evidence="1" type="ORF">BTO13_02180</name>
</gene>
<proteinExistence type="predicted"/>
<organism evidence="1 2">
    <name type="scientific">Polaribacter gangjinensis</name>
    <dbReference type="NCBI Taxonomy" id="574710"/>
    <lineage>
        <taxon>Bacteria</taxon>
        <taxon>Pseudomonadati</taxon>
        <taxon>Bacteroidota</taxon>
        <taxon>Flavobacteriia</taxon>
        <taxon>Flavobacteriales</taxon>
        <taxon>Flavobacteriaceae</taxon>
    </lineage>
</organism>
<reference evidence="1 2" key="1">
    <citation type="submission" date="2016-12" db="EMBL/GenBank/DDBJ databases">
        <title>Trade-off between light-utilization and light-protection in marine flavobacteria.</title>
        <authorList>
            <person name="Kumagai Y."/>
            <person name="Yoshizawa S."/>
            <person name="Kogure K."/>
            <person name="Iwasaki W."/>
        </authorList>
    </citation>
    <scope>NUCLEOTIDE SEQUENCE [LARGE SCALE GENOMIC DNA]</scope>
    <source>
        <strain evidence="1 2">KCTC 22729</strain>
    </source>
</reference>
<name>A0A2S7WA90_9FLAO</name>
<evidence type="ECO:0000313" key="1">
    <source>
        <dbReference type="EMBL" id="PQJ74152.1"/>
    </source>
</evidence>
<dbReference type="EMBL" id="MSCL01000001">
    <property type="protein sequence ID" value="PQJ74152.1"/>
    <property type="molecule type" value="Genomic_DNA"/>
</dbReference>
<comment type="caution">
    <text evidence="1">The sequence shown here is derived from an EMBL/GenBank/DDBJ whole genome shotgun (WGS) entry which is preliminary data.</text>
</comment>
<keyword evidence="2" id="KW-1185">Reference proteome</keyword>
<sequence length="65" mass="8023">MRQNNLIDQIKHDINKRDVKHFRASDFDFLKPNSTNFIWKHSDKNKKLKGKVYFIWIKRGLYKMK</sequence>
<evidence type="ECO:0000313" key="2">
    <source>
        <dbReference type="Proteomes" id="UP000237608"/>
    </source>
</evidence>